<evidence type="ECO:0000313" key="5">
    <source>
        <dbReference type="Proteomes" id="UP000608154"/>
    </source>
</evidence>
<dbReference type="RefSeq" id="WP_188767960.1">
    <property type="nucleotide sequence ID" value="NZ_BMHK01000002.1"/>
</dbReference>
<comment type="caution">
    <text evidence="4">The sequence shown here is derived from an EMBL/GenBank/DDBJ whole genome shotgun (WGS) entry which is preliminary data.</text>
</comment>
<evidence type="ECO:0000256" key="2">
    <source>
        <dbReference type="SAM" id="SignalP"/>
    </source>
</evidence>
<dbReference type="AlphaFoldDB" id="A0A916TPD3"/>
<accession>A0A916TPD3</accession>
<evidence type="ECO:0000259" key="3">
    <source>
        <dbReference type="Pfam" id="PF03968"/>
    </source>
</evidence>
<feature type="domain" description="Organic solvent tolerance-like N-terminal" evidence="3">
    <location>
        <begin position="53"/>
        <end position="156"/>
    </location>
</feature>
<dbReference type="Gene3D" id="2.60.450.10">
    <property type="entry name" value="Lipopolysaccharide (LPS) transport protein A like domain"/>
    <property type="match status" value="1"/>
</dbReference>
<reference evidence="4" key="1">
    <citation type="journal article" date="2014" name="Int. J. Syst. Evol. Microbiol.">
        <title>Complete genome sequence of Corynebacterium casei LMG S-19264T (=DSM 44701T), isolated from a smear-ripened cheese.</title>
        <authorList>
            <consortium name="US DOE Joint Genome Institute (JGI-PGF)"/>
            <person name="Walter F."/>
            <person name="Albersmeier A."/>
            <person name="Kalinowski J."/>
            <person name="Ruckert C."/>
        </authorList>
    </citation>
    <scope>NUCLEOTIDE SEQUENCE</scope>
    <source>
        <strain evidence="4">CGMCC 1.15095</strain>
    </source>
</reference>
<protein>
    <recommendedName>
        <fullName evidence="3">Organic solvent tolerance-like N-terminal domain-containing protein</fullName>
    </recommendedName>
</protein>
<dbReference type="InterPro" id="IPR005653">
    <property type="entry name" value="OstA-like_N"/>
</dbReference>
<proteinExistence type="predicted"/>
<dbReference type="InterPro" id="IPR052037">
    <property type="entry name" value="LPS_export_LptA"/>
</dbReference>
<dbReference type="PANTHER" id="PTHR36504:SF1">
    <property type="entry name" value="LIPOPOLYSACCHARIDE EXPORT SYSTEM PROTEIN LPTA"/>
    <property type="match status" value="1"/>
</dbReference>
<gene>
    <name evidence="4" type="ORF">GCM10011494_04680</name>
</gene>
<sequence>MTPSSPRPRFFRKTVRAGIVAPLFAVVALAASQHLGAQVFPGHDTNAPVDYAADRIELQDRQNRVVLGGNVDIRQGELRLRAARTVVNFTDTGQLKLQRITASGGVVVTRGNEVATGETAVYDFNQRIITMVGNASLKRGSDTLRGGRFVIDLESGVSAASGGRVSGTFSVPNGD</sequence>
<dbReference type="PANTHER" id="PTHR36504">
    <property type="entry name" value="LIPOPOLYSACCHARIDE EXPORT SYSTEM PROTEIN LPTA"/>
    <property type="match status" value="1"/>
</dbReference>
<feature type="signal peptide" evidence="2">
    <location>
        <begin position="1"/>
        <end position="30"/>
    </location>
</feature>
<keyword evidence="5" id="KW-1185">Reference proteome</keyword>
<dbReference type="GO" id="GO:0017089">
    <property type="term" value="F:glycolipid transfer activity"/>
    <property type="evidence" value="ECO:0007669"/>
    <property type="project" value="TreeGrafter"/>
</dbReference>
<feature type="chain" id="PRO_5037286884" description="Organic solvent tolerance-like N-terminal domain-containing protein" evidence="2">
    <location>
        <begin position="31"/>
        <end position="175"/>
    </location>
</feature>
<keyword evidence="1 2" id="KW-0732">Signal</keyword>
<evidence type="ECO:0000313" key="4">
    <source>
        <dbReference type="EMBL" id="GGB89396.1"/>
    </source>
</evidence>
<dbReference type="EMBL" id="BMHK01000002">
    <property type="protein sequence ID" value="GGB89396.1"/>
    <property type="molecule type" value="Genomic_DNA"/>
</dbReference>
<dbReference type="GO" id="GO:0015920">
    <property type="term" value="P:lipopolysaccharide transport"/>
    <property type="evidence" value="ECO:0007669"/>
    <property type="project" value="TreeGrafter"/>
</dbReference>
<dbReference type="GO" id="GO:0030288">
    <property type="term" value="C:outer membrane-bounded periplasmic space"/>
    <property type="evidence" value="ECO:0007669"/>
    <property type="project" value="TreeGrafter"/>
</dbReference>
<dbReference type="Pfam" id="PF03968">
    <property type="entry name" value="LptD_N"/>
    <property type="match status" value="1"/>
</dbReference>
<dbReference type="Proteomes" id="UP000608154">
    <property type="component" value="Unassembled WGS sequence"/>
</dbReference>
<organism evidence="4 5">
    <name type="scientific">Novosphingobium endophyticum</name>
    <dbReference type="NCBI Taxonomy" id="1955250"/>
    <lineage>
        <taxon>Bacteria</taxon>
        <taxon>Pseudomonadati</taxon>
        <taxon>Pseudomonadota</taxon>
        <taxon>Alphaproteobacteria</taxon>
        <taxon>Sphingomonadales</taxon>
        <taxon>Sphingomonadaceae</taxon>
        <taxon>Novosphingobium</taxon>
    </lineage>
</organism>
<evidence type="ECO:0000256" key="1">
    <source>
        <dbReference type="ARBA" id="ARBA00022729"/>
    </source>
</evidence>
<reference evidence="4" key="2">
    <citation type="submission" date="2020-09" db="EMBL/GenBank/DDBJ databases">
        <authorList>
            <person name="Sun Q."/>
            <person name="Zhou Y."/>
        </authorList>
    </citation>
    <scope>NUCLEOTIDE SEQUENCE</scope>
    <source>
        <strain evidence="4">CGMCC 1.15095</strain>
    </source>
</reference>
<dbReference type="GO" id="GO:0009279">
    <property type="term" value="C:cell outer membrane"/>
    <property type="evidence" value="ECO:0007669"/>
    <property type="project" value="TreeGrafter"/>
</dbReference>
<name>A0A916TPD3_9SPHN</name>